<evidence type="ECO:0000256" key="5">
    <source>
        <dbReference type="ARBA" id="ARBA00023002"/>
    </source>
</evidence>
<dbReference type="CDD" id="cd11063">
    <property type="entry name" value="CYP52"/>
    <property type="match status" value="1"/>
</dbReference>
<feature type="chain" id="PRO_5021702306" evidence="11">
    <location>
        <begin position="18"/>
        <end position="595"/>
    </location>
</feature>
<evidence type="ECO:0000256" key="9">
    <source>
        <dbReference type="RuleBase" id="RU000461"/>
    </source>
</evidence>
<reference evidence="12 13" key="1">
    <citation type="journal article" date="2019" name="New Phytol.">
        <title>Comparative genomics reveals unique wood-decay strategies and fruiting body development in the Schizophyllaceae.</title>
        <authorList>
            <person name="Almasi E."/>
            <person name="Sahu N."/>
            <person name="Krizsan K."/>
            <person name="Balint B."/>
            <person name="Kovacs G.M."/>
            <person name="Kiss B."/>
            <person name="Cseklye J."/>
            <person name="Drula E."/>
            <person name="Henrissat B."/>
            <person name="Nagy I."/>
            <person name="Chovatia M."/>
            <person name="Adam C."/>
            <person name="LaButti K."/>
            <person name="Lipzen A."/>
            <person name="Riley R."/>
            <person name="Grigoriev I.V."/>
            <person name="Nagy L.G."/>
        </authorList>
    </citation>
    <scope>NUCLEOTIDE SEQUENCE [LARGE SCALE GENOMIC DNA]</scope>
    <source>
        <strain evidence="12 13">NL-1724</strain>
    </source>
</reference>
<dbReference type="Pfam" id="PF00067">
    <property type="entry name" value="p450"/>
    <property type="match status" value="1"/>
</dbReference>
<accession>A0A550BY06</accession>
<feature type="binding site" description="axial binding residue" evidence="8">
    <location>
        <position position="515"/>
    </location>
    <ligand>
        <name>heme</name>
        <dbReference type="ChEBI" id="CHEBI:30413"/>
    </ligand>
    <ligandPart>
        <name>Fe</name>
        <dbReference type="ChEBI" id="CHEBI:18248"/>
    </ligandPart>
</feature>
<dbReference type="PANTHER" id="PTHR24287:SF1">
    <property type="entry name" value="P450, PUTATIVE (EUROFUNG)-RELATED"/>
    <property type="match status" value="1"/>
</dbReference>
<dbReference type="InterPro" id="IPR047146">
    <property type="entry name" value="Cyt_P450_E_CYP52_fungi"/>
</dbReference>
<dbReference type="PRINTS" id="PR00385">
    <property type="entry name" value="P450"/>
</dbReference>
<evidence type="ECO:0000256" key="3">
    <source>
        <dbReference type="ARBA" id="ARBA00022617"/>
    </source>
</evidence>
<dbReference type="Gene3D" id="1.10.630.10">
    <property type="entry name" value="Cytochrome P450"/>
    <property type="match status" value="1"/>
</dbReference>
<evidence type="ECO:0000313" key="13">
    <source>
        <dbReference type="Proteomes" id="UP000320762"/>
    </source>
</evidence>
<comment type="caution">
    <text evidence="12">The sequence shown here is derived from an EMBL/GenBank/DDBJ whole genome shotgun (WGS) entry which is preliminary data.</text>
</comment>
<dbReference type="GO" id="GO:0020037">
    <property type="term" value="F:heme binding"/>
    <property type="evidence" value="ECO:0007669"/>
    <property type="project" value="InterPro"/>
</dbReference>
<evidence type="ECO:0000313" key="12">
    <source>
        <dbReference type="EMBL" id="TRM57429.1"/>
    </source>
</evidence>
<keyword evidence="10" id="KW-0812">Transmembrane</keyword>
<dbReference type="STRING" id="97359.A0A550BY06"/>
<dbReference type="Proteomes" id="UP000320762">
    <property type="component" value="Unassembled WGS sequence"/>
</dbReference>
<evidence type="ECO:0000256" key="7">
    <source>
        <dbReference type="ARBA" id="ARBA00023033"/>
    </source>
</evidence>
<dbReference type="SUPFAM" id="SSF48264">
    <property type="entry name" value="Cytochrome P450"/>
    <property type="match status" value="1"/>
</dbReference>
<comment type="cofactor">
    <cofactor evidence="1 8">
        <name>heme</name>
        <dbReference type="ChEBI" id="CHEBI:30413"/>
    </cofactor>
</comment>
<dbReference type="PROSITE" id="PS00086">
    <property type="entry name" value="CYTOCHROME_P450"/>
    <property type="match status" value="1"/>
</dbReference>
<sequence length="595" mass="66806">MAPPIVGLLIKALPALALPSIITCGCLRALENVREVKLPIWMTVTILVVVHPMLSIFHAFRDDWQMHSKAAANAAVVAPLLPSKLPFGLSHIKTVRDGVRSGVFAHVMGAWVKEMGATVFRVNLLGTVQFVTTEPDHVKAILATQFEDFDKGPLTYDQVKSLLGSGVFNSDGDMWKFHRTMTRPFFNKDKIAHFDNFDRHADHIIRLAKERIAEGYPIDFQDMVARFTLDSATEYLFGHDVNSIGAGLPYPPDAPKSNPPEFFTHSSNRFVKAFGEGQTLSAMRIQVGSSGWRLFEALKDKVQPCRDVVDELVNEILADLAREKDSEAQKATSDAKPGEDDTLLSYLVKYTQDRRVLADEIVNLLVAGRDTTAGTLSFGIYKLAEHPDVLVKLREEILDKVGPTRRPTYEDIRDMKYLRAFLNEILRLYPVVPVNDRQANKDTLLPFKDANKPPVFVPNGSRVKYSVYLMHRRTDLWGPDAGTFDPDRFIDERLGKYLTHNPFIFVPFNAGPRICLGQQFAYNEMSFFLIRLLQNFSGFSLADDVQPADTITSFPTSDAPGAEVEKRVFAAHLTMYLKDSLWVRMTEAPAAEKNA</sequence>
<keyword evidence="13" id="KW-1185">Reference proteome</keyword>
<keyword evidence="7 9" id="KW-0503">Monooxygenase</keyword>
<dbReference type="PANTHER" id="PTHR24287">
    <property type="entry name" value="P450, PUTATIVE (EUROFUNG)-RELATED"/>
    <property type="match status" value="1"/>
</dbReference>
<dbReference type="InterPro" id="IPR001128">
    <property type="entry name" value="Cyt_P450"/>
</dbReference>
<evidence type="ECO:0000256" key="1">
    <source>
        <dbReference type="ARBA" id="ARBA00001971"/>
    </source>
</evidence>
<evidence type="ECO:0000256" key="10">
    <source>
        <dbReference type="SAM" id="Phobius"/>
    </source>
</evidence>
<evidence type="ECO:0000256" key="2">
    <source>
        <dbReference type="ARBA" id="ARBA00010617"/>
    </source>
</evidence>
<keyword evidence="4 8" id="KW-0479">Metal-binding</keyword>
<dbReference type="GO" id="GO:0004497">
    <property type="term" value="F:monooxygenase activity"/>
    <property type="evidence" value="ECO:0007669"/>
    <property type="project" value="UniProtKB-KW"/>
</dbReference>
<dbReference type="InterPro" id="IPR036396">
    <property type="entry name" value="Cyt_P450_sf"/>
</dbReference>
<protein>
    <submittedName>
        <fullName evidence="12">Cytochrome P450</fullName>
    </submittedName>
</protein>
<proteinExistence type="inferred from homology"/>
<keyword evidence="10" id="KW-0472">Membrane</keyword>
<dbReference type="OrthoDB" id="1470350at2759"/>
<keyword evidence="11" id="KW-0732">Signal</keyword>
<dbReference type="GO" id="GO:0005506">
    <property type="term" value="F:iron ion binding"/>
    <property type="evidence" value="ECO:0007669"/>
    <property type="project" value="InterPro"/>
</dbReference>
<feature type="transmembrane region" description="Helical" evidence="10">
    <location>
        <begin position="40"/>
        <end position="60"/>
    </location>
</feature>
<keyword evidence="6 8" id="KW-0408">Iron</keyword>
<feature type="signal peptide" evidence="11">
    <location>
        <begin position="1"/>
        <end position="17"/>
    </location>
</feature>
<comment type="similarity">
    <text evidence="2 9">Belongs to the cytochrome P450 family.</text>
</comment>
<evidence type="ECO:0000256" key="6">
    <source>
        <dbReference type="ARBA" id="ARBA00023004"/>
    </source>
</evidence>
<dbReference type="InterPro" id="IPR017972">
    <property type="entry name" value="Cyt_P450_CS"/>
</dbReference>
<evidence type="ECO:0000256" key="8">
    <source>
        <dbReference type="PIRSR" id="PIRSR602401-1"/>
    </source>
</evidence>
<dbReference type="AlphaFoldDB" id="A0A550BY06"/>
<dbReference type="EMBL" id="VDMD01000048">
    <property type="protein sequence ID" value="TRM57429.1"/>
    <property type="molecule type" value="Genomic_DNA"/>
</dbReference>
<dbReference type="PRINTS" id="PR00463">
    <property type="entry name" value="EP450I"/>
</dbReference>
<gene>
    <name evidence="12" type="ORF">BD626DRAFT_560444</name>
</gene>
<organism evidence="12 13">
    <name type="scientific">Schizophyllum amplum</name>
    <dbReference type="NCBI Taxonomy" id="97359"/>
    <lineage>
        <taxon>Eukaryota</taxon>
        <taxon>Fungi</taxon>
        <taxon>Dikarya</taxon>
        <taxon>Basidiomycota</taxon>
        <taxon>Agaricomycotina</taxon>
        <taxon>Agaricomycetes</taxon>
        <taxon>Agaricomycetidae</taxon>
        <taxon>Agaricales</taxon>
        <taxon>Schizophyllaceae</taxon>
        <taxon>Schizophyllum</taxon>
    </lineage>
</organism>
<keyword evidence="5 9" id="KW-0560">Oxidoreductase</keyword>
<keyword evidence="10" id="KW-1133">Transmembrane helix</keyword>
<keyword evidence="3 8" id="KW-0349">Heme</keyword>
<dbReference type="GO" id="GO:0016705">
    <property type="term" value="F:oxidoreductase activity, acting on paired donors, with incorporation or reduction of molecular oxygen"/>
    <property type="evidence" value="ECO:0007669"/>
    <property type="project" value="InterPro"/>
</dbReference>
<evidence type="ECO:0000256" key="4">
    <source>
        <dbReference type="ARBA" id="ARBA00022723"/>
    </source>
</evidence>
<evidence type="ECO:0000256" key="11">
    <source>
        <dbReference type="SAM" id="SignalP"/>
    </source>
</evidence>
<name>A0A550BY06_9AGAR</name>
<dbReference type="InterPro" id="IPR002401">
    <property type="entry name" value="Cyt_P450_E_grp-I"/>
</dbReference>